<sequence length="211" mass="23300">MSSKKNSHDHGIDKYHDLPDDTDALARVYADWANAYDHDNDHKLGTVSQPNAAAMLARHVEDRKSTILDVGCGTGLVGHHLAKHGFTTFDGADLSAEMLAHARTRGYRTLFTADAAKGLDIEDATYDATLCVGVFTHGHLGAESFKELLRLTRPDGIIVFTVNEGVWETGGFDREVTRLSEEGAWSLLEQSHLDYMIKEGVRAWYVAARKT</sequence>
<dbReference type="Pfam" id="PF13649">
    <property type="entry name" value="Methyltransf_25"/>
    <property type="match status" value="1"/>
</dbReference>
<evidence type="ECO:0000259" key="1">
    <source>
        <dbReference type="Pfam" id="PF13649"/>
    </source>
</evidence>
<reference evidence="3" key="1">
    <citation type="journal article" date="2019" name="Int. J. Syst. Evol. Microbiol.">
        <title>The Global Catalogue of Microorganisms (GCM) 10K type strain sequencing project: providing services to taxonomists for standard genome sequencing and annotation.</title>
        <authorList>
            <consortium name="The Broad Institute Genomics Platform"/>
            <consortium name="The Broad Institute Genome Sequencing Center for Infectious Disease"/>
            <person name="Wu L."/>
            <person name="Ma J."/>
        </authorList>
    </citation>
    <scope>NUCLEOTIDE SEQUENCE [LARGE SCALE GENOMIC DNA]</scope>
    <source>
        <strain evidence="3">CCUG 60023</strain>
    </source>
</reference>
<organism evidence="2 3">
    <name type="scientific">Pseudahrensia aquimaris</name>
    <dbReference type="NCBI Taxonomy" id="744461"/>
    <lineage>
        <taxon>Bacteria</taxon>
        <taxon>Pseudomonadati</taxon>
        <taxon>Pseudomonadota</taxon>
        <taxon>Alphaproteobacteria</taxon>
        <taxon>Hyphomicrobiales</taxon>
        <taxon>Ahrensiaceae</taxon>
        <taxon>Pseudahrensia</taxon>
    </lineage>
</organism>
<feature type="domain" description="Methyltransferase" evidence="1">
    <location>
        <begin position="67"/>
        <end position="156"/>
    </location>
</feature>
<dbReference type="CDD" id="cd02440">
    <property type="entry name" value="AdoMet_MTases"/>
    <property type="match status" value="1"/>
</dbReference>
<name>A0ABW3FEY6_9HYPH</name>
<protein>
    <submittedName>
        <fullName evidence="2">Class I SAM-dependent DNA methyltransferase</fullName>
    </submittedName>
</protein>
<dbReference type="PANTHER" id="PTHR43464">
    <property type="entry name" value="METHYLTRANSFERASE"/>
    <property type="match status" value="1"/>
</dbReference>
<gene>
    <name evidence="2" type="ORF">ACFQ14_07690</name>
</gene>
<keyword evidence="2" id="KW-0489">Methyltransferase</keyword>
<evidence type="ECO:0000313" key="3">
    <source>
        <dbReference type="Proteomes" id="UP001597101"/>
    </source>
</evidence>
<accession>A0ABW3FEY6</accession>
<dbReference type="EMBL" id="JBHTJV010000005">
    <property type="protein sequence ID" value="MFD0916283.1"/>
    <property type="molecule type" value="Genomic_DNA"/>
</dbReference>
<keyword evidence="3" id="KW-1185">Reference proteome</keyword>
<dbReference type="InterPro" id="IPR041698">
    <property type="entry name" value="Methyltransf_25"/>
</dbReference>
<comment type="caution">
    <text evidence="2">The sequence shown here is derived from an EMBL/GenBank/DDBJ whole genome shotgun (WGS) entry which is preliminary data.</text>
</comment>
<evidence type="ECO:0000313" key="2">
    <source>
        <dbReference type="EMBL" id="MFD0916283.1"/>
    </source>
</evidence>
<dbReference type="Proteomes" id="UP001597101">
    <property type="component" value="Unassembled WGS sequence"/>
</dbReference>
<proteinExistence type="predicted"/>
<dbReference type="PANTHER" id="PTHR43464:SF23">
    <property type="entry name" value="JUVENILE HORMONE ACID O-METHYLTRANSFERASE"/>
    <property type="match status" value="1"/>
</dbReference>
<dbReference type="GO" id="GO:0032259">
    <property type="term" value="P:methylation"/>
    <property type="evidence" value="ECO:0007669"/>
    <property type="project" value="UniProtKB-KW"/>
</dbReference>
<dbReference type="GO" id="GO:0008168">
    <property type="term" value="F:methyltransferase activity"/>
    <property type="evidence" value="ECO:0007669"/>
    <property type="project" value="UniProtKB-KW"/>
</dbReference>
<dbReference type="InterPro" id="IPR029063">
    <property type="entry name" value="SAM-dependent_MTases_sf"/>
</dbReference>
<dbReference type="Gene3D" id="3.40.50.150">
    <property type="entry name" value="Vaccinia Virus protein VP39"/>
    <property type="match status" value="1"/>
</dbReference>
<dbReference type="SUPFAM" id="SSF53335">
    <property type="entry name" value="S-adenosyl-L-methionine-dependent methyltransferases"/>
    <property type="match status" value="1"/>
</dbReference>
<dbReference type="RefSeq" id="WP_377212143.1">
    <property type="nucleotide sequence ID" value="NZ_JBHTJV010000005.1"/>
</dbReference>
<keyword evidence="2" id="KW-0808">Transferase</keyword>